<evidence type="ECO:0008006" key="4">
    <source>
        <dbReference type="Google" id="ProtNLM"/>
    </source>
</evidence>
<gene>
    <name evidence="2" type="ORF">BYL167_LOCUS42140</name>
    <name evidence="1" type="ORF">CJN711_LOCUS34097</name>
</gene>
<evidence type="ECO:0000313" key="2">
    <source>
        <dbReference type="EMBL" id="CAF4650309.1"/>
    </source>
</evidence>
<dbReference type="Proteomes" id="UP000681967">
    <property type="component" value="Unassembled WGS sequence"/>
</dbReference>
<reference evidence="1" key="1">
    <citation type="submission" date="2021-02" db="EMBL/GenBank/DDBJ databases">
        <authorList>
            <person name="Nowell W R."/>
        </authorList>
    </citation>
    <scope>NUCLEOTIDE SEQUENCE</scope>
</reference>
<sequence>MHQFVEQKSIPLGLNRKKVIVLPWSSLSPDLNPIENLW</sequence>
<dbReference type="EMBL" id="CAJNOV010016489">
    <property type="protein sequence ID" value="CAF1591416.1"/>
    <property type="molecule type" value="Genomic_DNA"/>
</dbReference>
<accession>A0A815ZZC2</accession>
<dbReference type="Gene3D" id="3.30.420.10">
    <property type="entry name" value="Ribonuclease H-like superfamily/Ribonuclease H"/>
    <property type="match status" value="1"/>
</dbReference>
<dbReference type="InterPro" id="IPR036397">
    <property type="entry name" value="RNaseH_sf"/>
</dbReference>
<dbReference type="EMBL" id="CAJOBH010108725">
    <property type="protein sequence ID" value="CAF4650309.1"/>
    <property type="molecule type" value="Genomic_DNA"/>
</dbReference>
<proteinExistence type="predicted"/>
<organism evidence="1 3">
    <name type="scientific">Rotaria magnacalcarata</name>
    <dbReference type="NCBI Taxonomy" id="392030"/>
    <lineage>
        <taxon>Eukaryota</taxon>
        <taxon>Metazoa</taxon>
        <taxon>Spiralia</taxon>
        <taxon>Gnathifera</taxon>
        <taxon>Rotifera</taxon>
        <taxon>Eurotatoria</taxon>
        <taxon>Bdelloidea</taxon>
        <taxon>Philodinida</taxon>
        <taxon>Philodinidae</taxon>
        <taxon>Rotaria</taxon>
    </lineage>
</organism>
<evidence type="ECO:0000313" key="3">
    <source>
        <dbReference type="Proteomes" id="UP000663855"/>
    </source>
</evidence>
<dbReference type="GO" id="GO:0003676">
    <property type="term" value="F:nucleic acid binding"/>
    <property type="evidence" value="ECO:0007669"/>
    <property type="project" value="InterPro"/>
</dbReference>
<protein>
    <recommendedName>
        <fullName evidence="4">Tc1-like transposase DDE domain-containing protein</fullName>
    </recommendedName>
</protein>
<name>A0A815ZZC2_9BILA</name>
<dbReference type="AlphaFoldDB" id="A0A815ZZC2"/>
<comment type="caution">
    <text evidence="1">The sequence shown here is derived from an EMBL/GenBank/DDBJ whole genome shotgun (WGS) entry which is preliminary data.</text>
</comment>
<dbReference type="Proteomes" id="UP000663855">
    <property type="component" value="Unassembled WGS sequence"/>
</dbReference>
<evidence type="ECO:0000313" key="1">
    <source>
        <dbReference type="EMBL" id="CAF1591416.1"/>
    </source>
</evidence>
<feature type="non-terminal residue" evidence="1">
    <location>
        <position position="38"/>
    </location>
</feature>